<evidence type="ECO:0000313" key="2">
    <source>
        <dbReference type="EMBL" id="KAF2837737.1"/>
    </source>
</evidence>
<dbReference type="OrthoDB" id="2099887at2759"/>
<dbReference type="EMBL" id="MU006098">
    <property type="protein sequence ID" value="KAF2837737.1"/>
    <property type="molecule type" value="Genomic_DNA"/>
</dbReference>
<dbReference type="Proteomes" id="UP000799429">
    <property type="component" value="Unassembled WGS sequence"/>
</dbReference>
<evidence type="ECO:0008006" key="4">
    <source>
        <dbReference type="Google" id="ProtNLM"/>
    </source>
</evidence>
<accession>A0A9P4S7X8</accession>
<dbReference type="PANTHER" id="PTHR38787:SF3">
    <property type="entry name" value="REGULATORY P DOMAIN-CONTAINING PROTEIN"/>
    <property type="match status" value="1"/>
</dbReference>
<evidence type="ECO:0000313" key="3">
    <source>
        <dbReference type="Proteomes" id="UP000799429"/>
    </source>
</evidence>
<protein>
    <recommendedName>
        <fullName evidence="4">Regulatory P domain-containing protein</fullName>
    </recommendedName>
</protein>
<name>A0A9P4S7X8_9PEZI</name>
<dbReference type="AlphaFoldDB" id="A0A9P4S7X8"/>
<organism evidence="2 3">
    <name type="scientific">Patellaria atrata CBS 101060</name>
    <dbReference type="NCBI Taxonomy" id="1346257"/>
    <lineage>
        <taxon>Eukaryota</taxon>
        <taxon>Fungi</taxon>
        <taxon>Dikarya</taxon>
        <taxon>Ascomycota</taxon>
        <taxon>Pezizomycotina</taxon>
        <taxon>Dothideomycetes</taxon>
        <taxon>Dothideomycetes incertae sedis</taxon>
        <taxon>Patellariales</taxon>
        <taxon>Patellariaceae</taxon>
        <taxon>Patellaria</taxon>
    </lineage>
</organism>
<comment type="caution">
    <text evidence="2">The sequence shown here is derived from an EMBL/GenBank/DDBJ whole genome shotgun (WGS) entry which is preliminary data.</text>
</comment>
<feature type="chain" id="PRO_5040164452" description="Regulatory P domain-containing protein" evidence="1">
    <location>
        <begin position="18"/>
        <end position="500"/>
    </location>
</feature>
<reference evidence="2" key="1">
    <citation type="journal article" date="2020" name="Stud. Mycol.">
        <title>101 Dothideomycetes genomes: a test case for predicting lifestyles and emergence of pathogens.</title>
        <authorList>
            <person name="Haridas S."/>
            <person name="Albert R."/>
            <person name="Binder M."/>
            <person name="Bloem J."/>
            <person name="Labutti K."/>
            <person name="Salamov A."/>
            <person name="Andreopoulos B."/>
            <person name="Baker S."/>
            <person name="Barry K."/>
            <person name="Bills G."/>
            <person name="Bluhm B."/>
            <person name="Cannon C."/>
            <person name="Castanera R."/>
            <person name="Culley D."/>
            <person name="Daum C."/>
            <person name="Ezra D."/>
            <person name="Gonzalez J."/>
            <person name="Henrissat B."/>
            <person name="Kuo A."/>
            <person name="Liang C."/>
            <person name="Lipzen A."/>
            <person name="Lutzoni F."/>
            <person name="Magnuson J."/>
            <person name="Mondo S."/>
            <person name="Nolan M."/>
            <person name="Ohm R."/>
            <person name="Pangilinan J."/>
            <person name="Park H.-J."/>
            <person name="Ramirez L."/>
            <person name="Alfaro M."/>
            <person name="Sun H."/>
            <person name="Tritt A."/>
            <person name="Yoshinaga Y."/>
            <person name="Zwiers L.-H."/>
            <person name="Turgeon B."/>
            <person name="Goodwin S."/>
            <person name="Spatafora J."/>
            <person name="Crous P."/>
            <person name="Grigoriev I."/>
        </authorList>
    </citation>
    <scope>NUCLEOTIDE SEQUENCE</scope>
    <source>
        <strain evidence="2">CBS 101060</strain>
    </source>
</reference>
<keyword evidence="3" id="KW-1185">Reference proteome</keyword>
<dbReference type="InterPro" id="IPR027589">
    <property type="entry name" value="Choice_anch_B"/>
</dbReference>
<keyword evidence="1" id="KW-0732">Signal</keyword>
<dbReference type="PANTHER" id="PTHR38787">
    <property type="entry name" value="REGULATORY P DOMAIN-CONTAINING PROTEIN"/>
    <property type="match status" value="1"/>
</dbReference>
<dbReference type="NCBIfam" id="TIGR04312">
    <property type="entry name" value="choice_anch_B"/>
    <property type="match status" value="1"/>
</dbReference>
<evidence type="ECO:0000256" key="1">
    <source>
        <dbReference type="SAM" id="SignalP"/>
    </source>
</evidence>
<feature type="signal peptide" evidence="1">
    <location>
        <begin position="1"/>
        <end position="17"/>
    </location>
</feature>
<sequence>MRFLSSVGLAFPILAASREVAVDAERAARLYDSGVVHRKLMAAKESTFARQEAAGAYNSAQWSAIDTFVPCVDGKATVVEGDPMQTFRCNKADLYHFLPHSELGSRTGQGSSTWGWTSPEGREIVAIGQADGAAFVEISKEGKIVYLGRLPQPQGVEPRIWREIRGYKNYMIIGSEAVNHYVQIFDLTKLLDIDPANPKTFNPTTDVTGWFKGLPIGRTHNIVVNEETDFAYAVGAQPRDSACKSGLIFIDVSDPSNPTSPGCDAQDGYVHDAQCVIYHGPDTRFEGREVCYGYNEDSLTIYDVTDKSNSKVISRTSYQGASYTHQGWLLNKEHQEWLLLDDEYDEFDRVEPAADGHPVTYIWNIANLSAPIQTGYYKSKAYSVDHNQYVIDGYSYQSNYGAGLRVLDVTSIPDDPTGKSVSEIAFFDIYPEDDSEPNGGVIDFVGTWGSYAFFKSGFILINTIERGAFVVALQEDAFHPSMERRSRAAERAVKRALSNA</sequence>
<dbReference type="GO" id="GO:0005576">
    <property type="term" value="C:extracellular region"/>
    <property type="evidence" value="ECO:0007669"/>
    <property type="project" value="TreeGrafter"/>
</dbReference>
<proteinExistence type="predicted"/>
<gene>
    <name evidence="2" type="ORF">M501DRAFT_937101</name>
</gene>